<evidence type="ECO:0000313" key="5">
    <source>
        <dbReference type="Proteomes" id="UP000183685"/>
    </source>
</evidence>
<protein>
    <submittedName>
        <fullName evidence="4">RND family efflux transporter, MFP subunit</fullName>
    </submittedName>
</protein>
<dbReference type="Gene3D" id="2.40.30.170">
    <property type="match status" value="1"/>
</dbReference>
<evidence type="ECO:0000256" key="2">
    <source>
        <dbReference type="SAM" id="Coils"/>
    </source>
</evidence>
<reference evidence="4 5" key="1">
    <citation type="submission" date="2016-10" db="EMBL/GenBank/DDBJ databases">
        <authorList>
            <person name="de Groot N.N."/>
        </authorList>
    </citation>
    <scope>NUCLEOTIDE SEQUENCE [LARGE SCALE GENOMIC DNA]</scope>
    <source>
        <strain evidence="4 5">CGMCC 1.9109</strain>
    </source>
</reference>
<dbReference type="STRING" id="637679.GCA_001550055_02032"/>
<organism evidence="4 5">
    <name type="scientific">Kordiimonas lacus</name>
    <dbReference type="NCBI Taxonomy" id="637679"/>
    <lineage>
        <taxon>Bacteria</taxon>
        <taxon>Pseudomonadati</taxon>
        <taxon>Pseudomonadota</taxon>
        <taxon>Alphaproteobacteria</taxon>
        <taxon>Kordiimonadales</taxon>
        <taxon>Kordiimonadaceae</taxon>
        <taxon>Kordiimonas</taxon>
    </lineage>
</organism>
<feature type="coiled-coil region" evidence="2">
    <location>
        <begin position="122"/>
        <end position="194"/>
    </location>
</feature>
<evidence type="ECO:0000259" key="3">
    <source>
        <dbReference type="Pfam" id="PF25876"/>
    </source>
</evidence>
<dbReference type="GO" id="GO:1990281">
    <property type="term" value="C:efflux pump complex"/>
    <property type="evidence" value="ECO:0007669"/>
    <property type="project" value="TreeGrafter"/>
</dbReference>
<dbReference type="EMBL" id="FNAK01000004">
    <property type="protein sequence ID" value="SDE02217.1"/>
    <property type="molecule type" value="Genomic_DNA"/>
</dbReference>
<dbReference type="Pfam" id="PF25876">
    <property type="entry name" value="HH_MFP_RND"/>
    <property type="match status" value="1"/>
</dbReference>
<dbReference type="InterPro" id="IPR006143">
    <property type="entry name" value="RND_pump_MFP"/>
</dbReference>
<evidence type="ECO:0000313" key="4">
    <source>
        <dbReference type="EMBL" id="SDE02217.1"/>
    </source>
</evidence>
<dbReference type="Gene3D" id="2.40.50.100">
    <property type="match status" value="1"/>
</dbReference>
<dbReference type="SUPFAM" id="SSF111369">
    <property type="entry name" value="HlyD-like secretion proteins"/>
    <property type="match status" value="1"/>
</dbReference>
<name>A0A1G6ZIS9_9PROT</name>
<accession>A0A1G6ZIS9</accession>
<sequence length="400" mass="42966">MLLPAIGFTLHQKVWPMSLRAALHRPSAFVTLIAASLLLASCGDTKKEERDPPVRGLKVFEVTESAATMTRRYPSVVQPADETPLSFEISGQLAEVTLEVGIQVDAGDTLLTLDPTTLQYELQQARAAMEQAEASLKNARTDFSRKEELLKSGNVTKAAYDQSETNLKSAEAEAEQARQQYAISQERLDKAVLKAPFDGVISSVDAKSFSNISPGQTVLSLYSENAFEVEFSVPATVINALHTGDPARVEITDIPNTFLQGRIKELGSRAGQVSAFPAVVLIEENHPGLKAGMAAEVALDIGLLIGEEGFLVPVHCFALEGSETLRRGESIQDHQGGQAQVFVFDPATSTVHTRNVQTAGVRENMIIVSSGLEAGDIIAAAGVSYLHDGQKVRLLGTQAN</sequence>
<keyword evidence="5" id="KW-1185">Reference proteome</keyword>
<dbReference type="OrthoDB" id="9806939at2"/>
<dbReference type="InterPro" id="IPR058624">
    <property type="entry name" value="MdtA-like_HH"/>
</dbReference>
<dbReference type="NCBIfam" id="TIGR01730">
    <property type="entry name" value="RND_mfp"/>
    <property type="match status" value="1"/>
</dbReference>
<comment type="similarity">
    <text evidence="1">Belongs to the membrane fusion protein (MFP) (TC 8.A.1) family.</text>
</comment>
<feature type="domain" description="Multidrug resistance protein MdtA-like alpha-helical hairpin" evidence="3">
    <location>
        <begin position="121"/>
        <end position="178"/>
    </location>
</feature>
<dbReference type="PANTHER" id="PTHR30469">
    <property type="entry name" value="MULTIDRUG RESISTANCE PROTEIN MDTA"/>
    <property type="match status" value="1"/>
</dbReference>
<proteinExistence type="inferred from homology"/>
<dbReference type="Proteomes" id="UP000183685">
    <property type="component" value="Unassembled WGS sequence"/>
</dbReference>
<dbReference type="Gene3D" id="2.40.420.20">
    <property type="match status" value="1"/>
</dbReference>
<dbReference type="AlphaFoldDB" id="A0A1G6ZIS9"/>
<dbReference type="PANTHER" id="PTHR30469:SF20">
    <property type="entry name" value="EFFLUX RND TRANSPORTER PERIPLASMIC ADAPTOR SUBUNIT"/>
    <property type="match status" value="1"/>
</dbReference>
<dbReference type="GO" id="GO:0015562">
    <property type="term" value="F:efflux transmembrane transporter activity"/>
    <property type="evidence" value="ECO:0007669"/>
    <property type="project" value="InterPro"/>
</dbReference>
<evidence type="ECO:0000256" key="1">
    <source>
        <dbReference type="ARBA" id="ARBA00009477"/>
    </source>
</evidence>
<keyword evidence="2" id="KW-0175">Coiled coil</keyword>
<dbReference type="Gene3D" id="1.10.287.470">
    <property type="entry name" value="Helix hairpin bin"/>
    <property type="match status" value="1"/>
</dbReference>
<gene>
    <name evidence="4" type="ORF">SAMN04488071_1823</name>
</gene>